<dbReference type="SMART" id="SM00355">
    <property type="entry name" value="ZnF_C2H2"/>
    <property type="match status" value="5"/>
</dbReference>
<evidence type="ECO:0000256" key="1">
    <source>
        <dbReference type="ARBA" id="ARBA00004123"/>
    </source>
</evidence>
<evidence type="ECO:0000313" key="9">
    <source>
        <dbReference type="Ensembl" id="ENSMALP00000007718.1"/>
    </source>
</evidence>
<dbReference type="KEGG" id="malb:109970593"/>
<evidence type="ECO:0000256" key="3">
    <source>
        <dbReference type="ARBA" id="ARBA00022737"/>
    </source>
</evidence>
<dbReference type="RefSeq" id="XP_020473917.1">
    <property type="nucleotide sequence ID" value="XM_020618261.1"/>
</dbReference>
<evidence type="ECO:0000256" key="5">
    <source>
        <dbReference type="ARBA" id="ARBA00022833"/>
    </source>
</evidence>
<dbReference type="Ensembl" id="ENSMALT00000007883.1">
    <property type="protein sequence ID" value="ENSMALP00000007718.1"/>
    <property type="gene ID" value="ENSMALG00000005494.1"/>
</dbReference>
<dbReference type="InterPro" id="IPR050331">
    <property type="entry name" value="Zinc_finger"/>
</dbReference>
<dbReference type="Pfam" id="PF00096">
    <property type="entry name" value="zf-C2H2"/>
    <property type="match status" value="3"/>
</dbReference>
<dbReference type="FunFam" id="3.30.160.60:FF:002343">
    <property type="entry name" value="Zinc finger protein 33A"/>
    <property type="match status" value="1"/>
</dbReference>
<keyword evidence="2" id="KW-0479">Metal-binding</keyword>
<evidence type="ECO:0000256" key="6">
    <source>
        <dbReference type="ARBA" id="ARBA00023242"/>
    </source>
</evidence>
<dbReference type="AlphaFoldDB" id="A0A3Q3IRJ5"/>
<evidence type="ECO:0000259" key="8">
    <source>
        <dbReference type="PROSITE" id="PS50157"/>
    </source>
</evidence>
<evidence type="ECO:0000256" key="7">
    <source>
        <dbReference type="PROSITE-ProRule" id="PRU00042"/>
    </source>
</evidence>
<proteinExistence type="predicted"/>
<dbReference type="OrthoDB" id="6077919at2759"/>
<dbReference type="PROSITE" id="PS00028">
    <property type="entry name" value="ZINC_FINGER_C2H2_1"/>
    <property type="match status" value="4"/>
</dbReference>
<evidence type="ECO:0000256" key="4">
    <source>
        <dbReference type="ARBA" id="ARBA00022771"/>
    </source>
</evidence>
<protein>
    <recommendedName>
        <fullName evidence="8">C2H2-type domain-containing protein</fullName>
    </recommendedName>
</protein>
<dbReference type="Proteomes" id="UP000261600">
    <property type="component" value="Unplaced"/>
</dbReference>
<dbReference type="PANTHER" id="PTHR16515">
    <property type="entry name" value="PR DOMAIN ZINC FINGER PROTEIN"/>
    <property type="match status" value="1"/>
</dbReference>
<keyword evidence="3" id="KW-0677">Repeat</keyword>
<sequence>MATATLQTFNVFLTERLTAAAVDIYGFVEKTIIDYQEEVYRTKMENQRLQRLLDLVYKPEIRLHRTDTRQIDLPTPTQEVCEQEQQTEKQCIPSEDKEEPGILPIKVEHTEPWTGTVETPVCPAYSSVTDTLTEVGTIGEHEENQMPDNLTQVVTVGEHTEYEMPTQHDQPLSSCGVSPEYTKKKNMFFCNICSEPFLKKVELKLHLAAHATKSLPKPTNKEFSCFVCGRITDSRSKMIVHMRAHSGEKPFACLICGNRYKVKGHMKEHIRTHTGERPYNCYLCGKRFNRFSTMSKHVRIKHRENMAFSCMYCSQRFPLLVGFKQHMKTVHGITFSV</sequence>
<name>A0A3Q3IRJ5_MONAL</name>
<dbReference type="Gene3D" id="3.30.160.60">
    <property type="entry name" value="Classic Zinc Finger"/>
    <property type="match status" value="3"/>
</dbReference>
<dbReference type="GeneID" id="109970593"/>
<keyword evidence="10" id="KW-1185">Reference proteome</keyword>
<dbReference type="SUPFAM" id="SSF57667">
    <property type="entry name" value="beta-beta-alpha zinc fingers"/>
    <property type="match status" value="3"/>
</dbReference>
<organism evidence="9 10">
    <name type="scientific">Monopterus albus</name>
    <name type="common">Swamp eel</name>
    <dbReference type="NCBI Taxonomy" id="43700"/>
    <lineage>
        <taxon>Eukaryota</taxon>
        <taxon>Metazoa</taxon>
        <taxon>Chordata</taxon>
        <taxon>Craniata</taxon>
        <taxon>Vertebrata</taxon>
        <taxon>Euteleostomi</taxon>
        <taxon>Actinopterygii</taxon>
        <taxon>Neopterygii</taxon>
        <taxon>Teleostei</taxon>
        <taxon>Neoteleostei</taxon>
        <taxon>Acanthomorphata</taxon>
        <taxon>Anabantaria</taxon>
        <taxon>Synbranchiformes</taxon>
        <taxon>Synbranchidae</taxon>
        <taxon>Monopterus</taxon>
    </lineage>
</organism>
<dbReference type="GO" id="GO:0008270">
    <property type="term" value="F:zinc ion binding"/>
    <property type="evidence" value="ECO:0007669"/>
    <property type="project" value="UniProtKB-KW"/>
</dbReference>
<keyword evidence="5" id="KW-0862">Zinc</keyword>
<dbReference type="FunFam" id="3.30.160.60:FF:000557">
    <property type="entry name" value="zinc finger and SCAN domain-containing protein 29"/>
    <property type="match status" value="1"/>
</dbReference>
<comment type="subcellular location">
    <subcellularLocation>
        <location evidence="1">Nucleus</location>
    </subcellularLocation>
</comment>
<dbReference type="PANTHER" id="PTHR16515:SF49">
    <property type="entry name" value="GASTRULA ZINC FINGER PROTEIN XLCGF49.1-LIKE-RELATED"/>
    <property type="match status" value="1"/>
</dbReference>
<evidence type="ECO:0000256" key="2">
    <source>
        <dbReference type="ARBA" id="ARBA00022723"/>
    </source>
</evidence>
<keyword evidence="6" id="KW-0539">Nucleus</keyword>
<dbReference type="GO" id="GO:0010468">
    <property type="term" value="P:regulation of gene expression"/>
    <property type="evidence" value="ECO:0007669"/>
    <property type="project" value="TreeGrafter"/>
</dbReference>
<feature type="domain" description="C2H2-type" evidence="8">
    <location>
        <begin position="279"/>
        <end position="307"/>
    </location>
</feature>
<dbReference type="PROSITE" id="PS50157">
    <property type="entry name" value="ZINC_FINGER_C2H2_2"/>
    <property type="match status" value="5"/>
</dbReference>
<reference evidence="9" key="2">
    <citation type="submission" date="2025-09" db="UniProtKB">
        <authorList>
            <consortium name="Ensembl"/>
        </authorList>
    </citation>
    <scope>IDENTIFICATION</scope>
</reference>
<feature type="domain" description="C2H2-type" evidence="8">
    <location>
        <begin position="308"/>
        <end position="331"/>
    </location>
</feature>
<evidence type="ECO:0000313" key="10">
    <source>
        <dbReference type="Proteomes" id="UP000261600"/>
    </source>
</evidence>
<dbReference type="GO" id="GO:0005634">
    <property type="term" value="C:nucleus"/>
    <property type="evidence" value="ECO:0007669"/>
    <property type="project" value="UniProtKB-SubCell"/>
</dbReference>
<feature type="domain" description="C2H2-type" evidence="8">
    <location>
        <begin position="223"/>
        <end position="250"/>
    </location>
</feature>
<accession>A0A3Q3IRJ5</accession>
<dbReference type="InterPro" id="IPR013087">
    <property type="entry name" value="Znf_C2H2_type"/>
</dbReference>
<feature type="domain" description="C2H2-type" evidence="8">
    <location>
        <begin position="188"/>
        <end position="215"/>
    </location>
</feature>
<keyword evidence="4 7" id="KW-0863">Zinc-finger</keyword>
<feature type="domain" description="C2H2-type" evidence="8">
    <location>
        <begin position="251"/>
        <end position="278"/>
    </location>
</feature>
<reference evidence="9" key="1">
    <citation type="submission" date="2025-08" db="UniProtKB">
        <authorList>
            <consortium name="Ensembl"/>
        </authorList>
    </citation>
    <scope>IDENTIFICATION</scope>
</reference>
<dbReference type="InterPro" id="IPR036236">
    <property type="entry name" value="Znf_C2H2_sf"/>
</dbReference>